<keyword evidence="4" id="KW-1185">Reference proteome</keyword>
<comment type="caution">
    <text evidence="3">The sequence shown here is derived from an EMBL/GenBank/DDBJ whole genome shotgun (WGS) entry which is preliminary data.</text>
</comment>
<feature type="non-terminal residue" evidence="3">
    <location>
        <position position="152"/>
    </location>
</feature>
<evidence type="ECO:0000256" key="1">
    <source>
        <dbReference type="SAM" id="MobiDB-lite"/>
    </source>
</evidence>
<organism evidence="3 4">
    <name type="scientific">Meganyctiphanes norvegica</name>
    <name type="common">Northern krill</name>
    <name type="synonym">Thysanopoda norvegica</name>
    <dbReference type="NCBI Taxonomy" id="48144"/>
    <lineage>
        <taxon>Eukaryota</taxon>
        <taxon>Metazoa</taxon>
        <taxon>Ecdysozoa</taxon>
        <taxon>Arthropoda</taxon>
        <taxon>Crustacea</taxon>
        <taxon>Multicrustacea</taxon>
        <taxon>Malacostraca</taxon>
        <taxon>Eumalacostraca</taxon>
        <taxon>Eucarida</taxon>
        <taxon>Euphausiacea</taxon>
        <taxon>Euphausiidae</taxon>
        <taxon>Meganyctiphanes</taxon>
    </lineage>
</organism>
<feature type="non-terminal residue" evidence="3">
    <location>
        <position position="1"/>
    </location>
</feature>
<evidence type="ECO:0000313" key="4">
    <source>
        <dbReference type="Proteomes" id="UP001497623"/>
    </source>
</evidence>
<keyword evidence="2" id="KW-0732">Signal</keyword>
<dbReference type="AlphaFoldDB" id="A0AAV2QNC1"/>
<dbReference type="Proteomes" id="UP001497623">
    <property type="component" value="Unassembled WGS sequence"/>
</dbReference>
<dbReference type="EMBL" id="CAXKWB010008388">
    <property type="protein sequence ID" value="CAL4090984.1"/>
    <property type="molecule type" value="Genomic_DNA"/>
</dbReference>
<gene>
    <name evidence="3" type="ORF">MNOR_LOCUS14161</name>
</gene>
<feature type="compositionally biased region" description="Basic residues" evidence="1">
    <location>
        <begin position="73"/>
        <end position="83"/>
    </location>
</feature>
<sequence length="152" mass="16853">PQTTTMAIFKCFLAFAMICAYARGMSLPQSQRSPRRSPSSLSSTYSNQIHSFGSYNSESLEVTPFVRVLRSASPRRGRYHGSHRSAPTTSGYDGSHRSPSAFRGALGSSRYRQRGRRSASPMPRRYDGSHRSAPSRYSGSHRSPPSFWGARA</sequence>
<feature type="chain" id="PRO_5043517092" evidence="2">
    <location>
        <begin position="25"/>
        <end position="152"/>
    </location>
</feature>
<feature type="signal peptide" evidence="2">
    <location>
        <begin position="1"/>
        <end position="24"/>
    </location>
</feature>
<proteinExistence type="predicted"/>
<feature type="region of interest" description="Disordered" evidence="1">
    <location>
        <begin position="71"/>
        <end position="152"/>
    </location>
</feature>
<evidence type="ECO:0000256" key="2">
    <source>
        <dbReference type="SAM" id="SignalP"/>
    </source>
</evidence>
<feature type="compositionally biased region" description="Low complexity" evidence="1">
    <location>
        <begin position="27"/>
        <end position="43"/>
    </location>
</feature>
<feature type="region of interest" description="Disordered" evidence="1">
    <location>
        <begin position="27"/>
        <end position="46"/>
    </location>
</feature>
<name>A0AAV2QNC1_MEGNR</name>
<protein>
    <submittedName>
        <fullName evidence="3">Uncharacterized protein</fullName>
    </submittedName>
</protein>
<reference evidence="3 4" key="1">
    <citation type="submission" date="2024-05" db="EMBL/GenBank/DDBJ databases">
        <authorList>
            <person name="Wallberg A."/>
        </authorList>
    </citation>
    <scope>NUCLEOTIDE SEQUENCE [LARGE SCALE GENOMIC DNA]</scope>
</reference>
<accession>A0AAV2QNC1</accession>
<evidence type="ECO:0000313" key="3">
    <source>
        <dbReference type="EMBL" id="CAL4090984.1"/>
    </source>
</evidence>